<dbReference type="Proteomes" id="UP000198402">
    <property type="component" value="Unassembled WGS sequence"/>
</dbReference>
<proteinExistence type="predicted"/>
<gene>
    <name evidence="2" type="ORF">IWT126_01451</name>
</gene>
<dbReference type="SUPFAM" id="SSF52540">
    <property type="entry name" value="P-loop containing nucleoside triphosphate hydrolases"/>
    <property type="match status" value="1"/>
</dbReference>
<feature type="domain" description="Schlafen group 3-like DNA/RNA helicase" evidence="1">
    <location>
        <begin position="279"/>
        <end position="632"/>
    </location>
</feature>
<comment type="caution">
    <text evidence="2">The sequence shown here is derived from an EMBL/GenBank/DDBJ whole genome shotgun (WGS) entry which is preliminary data.</text>
</comment>
<reference evidence="2 3" key="1">
    <citation type="submission" date="2015-11" db="EMBL/GenBank/DDBJ databases">
        <title>Draft genome sequences of new species of the genus Lactobacillus isolated from orchardgrass silage.</title>
        <authorList>
            <person name="Tohno M."/>
            <person name="Tanizawa Y."/>
            <person name="Arita M."/>
        </authorList>
    </citation>
    <scope>NUCLEOTIDE SEQUENCE [LARGE SCALE GENOMIC DNA]</scope>
    <source>
        <strain evidence="2 3">IWT126</strain>
    </source>
</reference>
<organism evidence="2 3">
    <name type="scientific">Secundilactobacillus silagei JCM 19001</name>
    <dbReference type="NCBI Taxonomy" id="1302250"/>
    <lineage>
        <taxon>Bacteria</taxon>
        <taxon>Bacillati</taxon>
        <taxon>Bacillota</taxon>
        <taxon>Bacilli</taxon>
        <taxon>Lactobacillales</taxon>
        <taxon>Lactobacillaceae</taxon>
        <taxon>Secundilactobacillus</taxon>
    </lineage>
</organism>
<evidence type="ECO:0000313" key="3">
    <source>
        <dbReference type="Proteomes" id="UP000198402"/>
    </source>
</evidence>
<dbReference type="EMBL" id="BCMG01000007">
    <property type="protein sequence ID" value="GAX01411.1"/>
    <property type="molecule type" value="Genomic_DNA"/>
</dbReference>
<dbReference type="OrthoDB" id="3193269at2"/>
<dbReference type="InterPro" id="IPR018647">
    <property type="entry name" value="SLFN_3-like_DNA/RNA_helicase"/>
</dbReference>
<evidence type="ECO:0000259" key="1">
    <source>
        <dbReference type="Pfam" id="PF09848"/>
    </source>
</evidence>
<dbReference type="Pfam" id="PF09848">
    <property type="entry name" value="SLFN-g3_helicase"/>
    <property type="match status" value="1"/>
</dbReference>
<protein>
    <recommendedName>
        <fullName evidence="1">Schlafen group 3-like DNA/RNA helicase domain-containing protein</fullName>
    </recommendedName>
</protein>
<dbReference type="InterPro" id="IPR027417">
    <property type="entry name" value="P-loop_NTPase"/>
</dbReference>
<keyword evidence="3" id="KW-1185">Reference proteome</keyword>
<dbReference type="AlphaFoldDB" id="A0A1Z5IJ04"/>
<dbReference type="RefSeq" id="WP_089136753.1">
    <property type="nucleotide sequence ID" value="NZ_BCMG01000007.1"/>
</dbReference>
<dbReference type="STRING" id="1302250.GCA_001313225_01096"/>
<sequence>MNGVLKTVNNALEECKSKKLPNELWQYEHGEDAINTSDAEYRSWENSLPVLLKVISAAGLGKLDIVFEYPAIGTAGRMDAILIGTNQNGENTLVIFELKQWSYIGKPDEVDVEDSLYIPLDVAVPISNGKYVVRRHPLEQVKEYKDSLLAYNSVVKGKKNTDVQAVVFMHNCIDTDKLISDRYKAWFKDSNLIFGEDDFEKLERKLSGLLTSQMNHQFALNFVKAEYKLVLADLSGLKDALDGKRNANMIFEQKNVDKFVQEKMRQLRYARTHNKRSHKQMIVISGDPGTGKTIVGLHLLYAYVKIFNRDINVDSVISHSSSGIKKATTEIFRQVKATYALPRSKTVHAVIAKEIKLSVPYLFDSDIPEDGDVVIIDEAHRIQNIDKELGLVFNRADLVIILQDDKQRVLPSEKGTVASFKDFARGKEIEFFPQNLITQERSGLQGNIVKCLDSLLYGSEEKISLKSPLKLKVFETPIQLEHFLKVDALENQRSRNKLIAPFDWEWKPKGISIKVGQKYFTKDWNPGSRRDQAEWYLSSGKQSVDSGEIDKVGCIYTVQGLEFDNVGFIWGKDFKWNSAEKRWKFDLNFLKDETLRDELSNISSEDAINIMKNIYRILLTRATKGLGLYFLDKDTEQHVRSVLKI</sequence>
<accession>A0A1Z5IJ04</accession>
<dbReference type="Gene3D" id="3.40.50.300">
    <property type="entry name" value="P-loop containing nucleotide triphosphate hydrolases"/>
    <property type="match status" value="1"/>
</dbReference>
<evidence type="ECO:0000313" key="2">
    <source>
        <dbReference type="EMBL" id="GAX01411.1"/>
    </source>
</evidence>
<name>A0A1Z5IJ04_9LACO</name>